<comment type="caution">
    <text evidence="1">The sequence shown here is derived from an EMBL/GenBank/DDBJ whole genome shotgun (WGS) entry which is preliminary data.</text>
</comment>
<sequence length="177" mass="19647">MASPFATKHITLILFPSSGAIVGGASFHAPPPHPKCWSVQGRLQDKKSIGGEVFQPRQPNAPCLPRQLLFCRHLVLQSRMAVSEARMAHSNWPPASTMSGALIARACRAAKLNSAVGMVMMRRRGMGYFSSKEVQEFWNRRKAWMPSRSSSRLISSAAPGSRERRSNRLTEVVFSIR</sequence>
<reference evidence="1 2" key="1">
    <citation type="submission" date="2020-08" db="EMBL/GenBank/DDBJ databases">
        <title>Genomic Encyclopedia of Type Strains, Phase IV (KMG-IV): sequencing the most valuable type-strain genomes for metagenomic binning, comparative biology and taxonomic classification.</title>
        <authorList>
            <person name="Goeker M."/>
        </authorList>
    </citation>
    <scope>NUCLEOTIDE SEQUENCE [LARGE SCALE GENOMIC DNA]</scope>
    <source>
        <strain evidence="1 2">DSM 102134</strain>
    </source>
</reference>
<organism evidence="1 2">
    <name type="scientific">Pseudorhizobium flavum</name>
    <dbReference type="NCBI Taxonomy" id="1335061"/>
    <lineage>
        <taxon>Bacteria</taxon>
        <taxon>Pseudomonadati</taxon>
        <taxon>Pseudomonadota</taxon>
        <taxon>Alphaproteobacteria</taxon>
        <taxon>Hyphomicrobiales</taxon>
        <taxon>Rhizobiaceae</taxon>
        <taxon>Rhizobium/Agrobacterium group</taxon>
        <taxon>Pseudorhizobium</taxon>
    </lineage>
</organism>
<gene>
    <name evidence="1" type="ORF">HNQ75_001809</name>
</gene>
<name>A0A7X0DD95_9HYPH</name>
<keyword evidence="2" id="KW-1185">Reference proteome</keyword>
<evidence type="ECO:0000313" key="1">
    <source>
        <dbReference type="EMBL" id="MBB6179841.1"/>
    </source>
</evidence>
<protein>
    <submittedName>
        <fullName evidence="1">Uncharacterized protein</fullName>
    </submittedName>
</protein>
<dbReference type="Proteomes" id="UP000535501">
    <property type="component" value="Unassembled WGS sequence"/>
</dbReference>
<dbReference type="AlphaFoldDB" id="A0A7X0DD95"/>
<evidence type="ECO:0000313" key="2">
    <source>
        <dbReference type="Proteomes" id="UP000535501"/>
    </source>
</evidence>
<dbReference type="EMBL" id="JACHEJ010000003">
    <property type="protein sequence ID" value="MBB6179841.1"/>
    <property type="molecule type" value="Genomic_DNA"/>
</dbReference>
<proteinExistence type="predicted"/>
<accession>A0A7X0DD95</accession>